<dbReference type="EMBL" id="SGXD01000003">
    <property type="protein sequence ID" value="RZS86955.1"/>
    <property type="molecule type" value="Genomic_DNA"/>
</dbReference>
<dbReference type="InterPro" id="IPR035931">
    <property type="entry name" value="YlxR-like_sf"/>
</dbReference>
<evidence type="ECO:0000313" key="3">
    <source>
        <dbReference type="EMBL" id="RZS86955.1"/>
    </source>
</evidence>
<name>A0A4Q7NNY5_9ACTN</name>
<dbReference type="AlphaFoldDB" id="A0A4Q7NNY5"/>
<gene>
    <name evidence="3" type="ORF">EV189_2374</name>
</gene>
<feature type="compositionally biased region" description="Low complexity" evidence="1">
    <location>
        <begin position="73"/>
        <end position="84"/>
    </location>
</feature>
<evidence type="ECO:0000256" key="1">
    <source>
        <dbReference type="SAM" id="MobiDB-lite"/>
    </source>
</evidence>
<dbReference type="InterPro" id="IPR007393">
    <property type="entry name" value="YlxR_dom"/>
</dbReference>
<proteinExistence type="predicted"/>
<dbReference type="Pfam" id="PF04296">
    <property type="entry name" value="YlxR"/>
    <property type="match status" value="1"/>
</dbReference>
<evidence type="ECO:0000259" key="2">
    <source>
        <dbReference type="Pfam" id="PF04296"/>
    </source>
</evidence>
<comment type="caution">
    <text evidence="3">The sequence shown here is derived from an EMBL/GenBank/DDBJ whole genome shotgun (WGS) entry which is preliminary data.</text>
</comment>
<dbReference type="SUPFAM" id="SSF64376">
    <property type="entry name" value="YlxR-like"/>
    <property type="match status" value="1"/>
</dbReference>
<evidence type="ECO:0000313" key="4">
    <source>
        <dbReference type="Proteomes" id="UP000293638"/>
    </source>
</evidence>
<dbReference type="Proteomes" id="UP000293638">
    <property type="component" value="Unassembled WGS sequence"/>
</dbReference>
<dbReference type="Gene3D" id="3.30.1230.10">
    <property type="entry name" value="YlxR-like"/>
    <property type="match status" value="1"/>
</dbReference>
<organism evidence="3 4">
    <name type="scientific">Motilibacter rhizosphaerae</name>
    <dbReference type="NCBI Taxonomy" id="598652"/>
    <lineage>
        <taxon>Bacteria</taxon>
        <taxon>Bacillati</taxon>
        <taxon>Actinomycetota</taxon>
        <taxon>Actinomycetes</taxon>
        <taxon>Motilibacterales</taxon>
        <taxon>Motilibacteraceae</taxon>
        <taxon>Motilibacter</taxon>
    </lineage>
</organism>
<protein>
    <recommendedName>
        <fullName evidence="2">YlxR domain-containing protein</fullName>
    </recommendedName>
</protein>
<sequence>MRVVAVGTSVVADPAARMPGRGAYLHPDLECLAAAERRRAFGRALRVPAPLDTTALHDALAGAARSEEPPPRAAARSVRPVEASGAPRGASTGSVRRQVEKR</sequence>
<keyword evidence="4" id="KW-1185">Reference proteome</keyword>
<feature type="region of interest" description="Disordered" evidence="1">
    <location>
        <begin position="61"/>
        <end position="102"/>
    </location>
</feature>
<reference evidence="3 4" key="1">
    <citation type="submission" date="2019-02" db="EMBL/GenBank/DDBJ databases">
        <title>Genomic Encyclopedia of Type Strains, Phase IV (KMG-IV): sequencing the most valuable type-strain genomes for metagenomic binning, comparative biology and taxonomic classification.</title>
        <authorList>
            <person name="Goeker M."/>
        </authorList>
    </citation>
    <scope>NUCLEOTIDE SEQUENCE [LARGE SCALE GENOMIC DNA]</scope>
    <source>
        <strain evidence="3 4">DSM 45622</strain>
    </source>
</reference>
<feature type="domain" description="YlxR" evidence="2">
    <location>
        <begin position="1"/>
        <end position="52"/>
    </location>
</feature>
<accession>A0A4Q7NNY5</accession>